<evidence type="ECO:0000256" key="4">
    <source>
        <dbReference type="ARBA" id="ARBA00022630"/>
    </source>
</evidence>
<dbReference type="Gene3D" id="3.20.20.220">
    <property type="match status" value="1"/>
</dbReference>
<evidence type="ECO:0000256" key="8">
    <source>
        <dbReference type="RuleBase" id="RU003862"/>
    </source>
</evidence>
<dbReference type="GO" id="GO:0009086">
    <property type="term" value="P:methionine biosynthetic process"/>
    <property type="evidence" value="ECO:0007669"/>
    <property type="project" value="TreeGrafter"/>
</dbReference>
<dbReference type="InterPro" id="IPR029041">
    <property type="entry name" value="FAD-linked_oxidoreductase-like"/>
</dbReference>
<evidence type="ECO:0000256" key="6">
    <source>
        <dbReference type="ARBA" id="ARBA00023002"/>
    </source>
</evidence>
<keyword evidence="10" id="KW-1185">Reference proteome</keyword>
<keyword evidence="5 8" id="KW-0274">FAD</keyword>
<accession>A0A1U7HQN2</accession>
<dbReference type="OrthoDB" id="9803687at2"/>
<comment type="catalytic activity">
    <reaction evidence="7">
        <text>(6S)-5-methyl-5,6,7,8-tetrahydrofolate + NAD(+) = (6R)-5,10-methylene-5,6,7,8-tetrahydrofolate + NADH + H(+)</text>
        <dbReference type="Rhea" id="RHEA:19821"/>
        <dbReference type="ChEBI" id="CHEBI:15378"/>
        <dbReference type="ChEBI" id="CHEBI:15636"/>
        <dbReference type="ChEBI" id="CHEBI:18608"/>
        <dbReference type="ChEBI" id="CHEBI:57540"/>
        <dbReference type="ChEBI" id="CHEBI:57945"/>
        <dbReference type="EC" id="1.5.1.54"/>
    </reaction>
    <physiologicalReaction direction="right-to-left" evidence="7">
        <dbReference type="Rhea" id="RHEA:19823"/>
    </physiologicalReaction>
</comment>
<dbReference type="InterPro" id="IPR003171">
    <property type="entry name" value="Mehydrof_redctse-like"/>
</dbReference>
<evidence type="ECO:0000256" key="5">
    <source>
        <dbReference type="ARBA" id="ARBA00022827"/>
    </source>
</evidence>
<dbReference type="EMBL" id="MRCC01000009">
    <property type="protein sequence ID" value="OKH25844.1"/>
    <property type="molecule type" value="Genomic_DNA"/>
</dbReference>
<dbReference type="AlphaFoldDB" id="A0A1U7HQN2"/>
<evidence type="ECO:0000256" key="1">
    <source>
        <dbReference type="ARBA" id="ARBA00001974"/>
    </source>
</evidence>
<dbReference type="PANTHER" id="PTHR45754">
    <property type="entry name" value="METHYLENETETRAHYDROFOLATE REDUCTASE"/>
    <property type="match status" value="1"/>
</dbReference>
<dbReference type="GO" id="GO:0005829">
    <property type="term" value="C:cytosol"/>
    <property type="evidence" value="ECO:0007669"/>
    <property type="project" value="TreeGrafter"/>
</dbReference>
<dbReference type="RefSeq" id="WP_073549748.1">
    <property type="nucleotide sequence ID" value="NZ_CAWMVK010000043.1"/>
</dbReference>
<evidence type="ECO:0000313" key="9">
    <source>
        <dbReference type="EMBL" id="OKH25844.1"/>
    </source>
</evidence>
<dbReference type="PANTHER" id="PTHR45754:SF3">
    <property type="entry name" value="METHYLENETETRAHYDROFOLATE REDUCTASE (NADPH)"/>
    <property type="match status" value="1"/>
</dbReference>
<name>A0A1U7HQN2_9CHRO</name>
<keyword evidence="4 8" id="KW-0285">Flavoprotein</keyword>
<dbReference type="SUPFAM" id="SSF51730">
    <property type="entry name" value="FAD-linked oxidoreductase"/>
    <property type="match status" value="1"/>
</dbReference>
<evidence type="ECO:0000256" key="7">
    <source>
        <dbReference type="ARBA" id="ARBA00048628"/>
    </source>
</evidence>
<reference evidence="9 10" key="1">
    <citation type="submission" date="2016-11" db="EMBL/GenBank/DDBJ databases">
        <title>Draft Genome Sequences of Nine Cyanobacterial Strains from Diverse Habitats.</title>
        <authorList>
            <person name="Zhu T."/>
            <person name="Hou S."/>
            <person name="Lu X."/>
            <person name="Hess W.R."/>
        </authorList>
    </citation>
    <scope>NUCLEOTIDE SEQUENCE [LARGE SCALE GENOMIC DNA]</scope>
    <source>
        <strain evidence="9 10">5.2 s.c.1</strain>
    </source>
</reference>
<dbReference type="UniPathway" id="UPA00193"/>
<dbReference type="STRING" id="247279.NIES1031_12715"/>
<comment type="similarity">
    <text evidence="3 8">Belongs to the methylenetetrahydrofolate reductase family.</text>
</comment>
<comment type="cofactor">
    <cofactor evidence="1 8">
        <name>FAD</name>
        <dbReference type="ChEBI" id="CHEBI:57692"/>
    </cofactor>
</comment>
<protein>
    <recommendedName>
        <fullName evidence="8">Methylenetetrahydrofolate reductase</fullName>
    </recommendedName>
</protein>
<comment type="pathway">
    <text evidence="2 8">One-carbon metabolism; tetrahydrofolate interconversion.</text>
</comment>
<gene>
    <name evidence="9" type="ORF">NIES1031_12715</name>
</gene>
<dbReference type="Pfam" id="PF02219">
    <property type="entry name" value="MTHFR"/>
    <property type="match status" value="1"/>
</dbReference>
<sequence>MIAVNRLKTLLNAGYFVVSAELTPPRHYKIKPLISKAEKIADYVDVVHLNDNALSQARLSNVVAAHLIQQIGIEPVVQLTLRHKNRIALQSDLLGLAALGIRNVMILGGYPCSIGSDPEAKEANDISAIDAIAAIHNLTTYGKMFNGDAIAPAPDFYIGTIALPYATPDKLDESMALLEAKIARGARYIQLQATFDLTAMQQWMAEVVKRGLHQRVHFIGAVFPFSSWKGLEFLQKMPGFYIPNEVVERIRRGDCKSESLKITLELIEGMQAIEGIRGIHLRLIGSSDCSQIVQLAGLRQFA</sequence>
<evidence type="ECO:0000256" key="3">
    <source>
        <dbReference type="ARBA" id="ARBA00006743"/>
    </source>
</evidence>
<dbReference type="GO" id="GO:0106312">
    <property type="term" value="F:methylenetetrahydrofolate reductase (NADH) activity"/>
    <property type="evidence" value="ECO:0007669"/>
    <property type="project" value="UniProtKB-EC"/>
</dbReference>
<dbReference type="Proteomes" id="UP000185984">
    <property type="component" value="Unassembled WGS sequence"/>
</dbReference>
<dbReference type="GO" id="GO:0071949">
    <property type="term" value="F:FAD binding"/>
    <property type="evidence" value="ECO:0007669"/>
    <property type="project" value="TreeGrafter"/>
</dbReference>
<organism evidence="9 10">
    <name type="scientific">Chroogloeocystis siderophila 5.2 s.c.1</name>
    <dbReference type="NCBI Taxonomy" id="247279"/>
    <lineage>
        <taxon>Bacteria</taxon>
        <taxon>Bacillati</taxon>
        <taxon>Cyanobacteriota</taxon>
        <taxon>Cyanophyceae</taxon>
        <taxon>Oscillatoriophycideae</taxon>
        <taxon>Chroococcales</taxon>
        <taxon>Chroococcaceae</taxon>
        <taxon>Chroogloeocystis</taxon>
    </lineage>
</organism>
<comment type="caution">
    <text evidence="9">The sequence shown here is derived from an EMBL/GenBank/DDBJ whole genome shotgun (WGS) entry which is preliminary data.</text>
</comment>
<dbReference type="GO" id="GO:0035999">
    <property type="term" value="P:tetrahydrofolate interconversion"/>
    <property type="evidence" value="ECO:0007669"/>
    <property type="project" value="UniProtKB-UniPathway"/>
</dbReference>
<proteinExistence type="inferred from homology"/>
<evidence type="ECO:0000256" key="2">
    <source>
        <dbReference type="ARBA" id="ARBA00004777"/>
    </source>
</evidence>
<keyword evidence="6 8" id="KW-0560">Oxidoreductase</keyword>
<evidence type="ECO:0000313" key="10">
    <source>
        <dbReference type="Proteomes" id="UP000185984"/>
    </source>
</evidence>